<feature type="transmembrane region" description="Helical" evidence="2">
    <location>
        <begin position="106"/>
        <end position="124"/>
    </location>
</feature>
<feature type="region of interest" description="Disordered" evidence="1">
    <location>
        <begin position="24"/>
        <end position="58"/>
    </location>
</feature>
<feature type="compositionally biased region" description="Basic and acidic residues" evidence="1">
    <location>
        <begin position="43"/>
        <end position="56"/>
    </location>
</feature>
<proteinExistence type="predicted"/>
<dbReference type="Proteomes" id="UP000183567">
    <property type="component" value="Unassembled WGS sequence"/>
</dbReference>
<evidence type="ECO:0000256" key="2">
    <source>
        <dbReference type="SAM" id="Phobius"/>
    </source>
</evidence>
<keyword evidence="2" id="KW-1133">Transmembrane helix</keyword>
<name>A0A1J8Q4H8_9AGAM</name>
<evidence type="ECO:0000313" key="3">
    <source>
        <dbReference type="EMBL" id="OJA08192.1"/>
    </source>
</evidence>
<dbReference type="AlphaFoldDB" id="A0A1J8Q4H8"/>
<accession>A0A1J8Q4H8</accession>
<evidence type="ECO:0000313" key="4">
    <source>
        <dbReference type="Proteomes" id="UP000183567"/>
    </source>
</evidence>
<feature type="region of interest" description="Disordered" evidence="1">
    <location>
        <begin position="257"/>
        <end position="282"/>
    </location>
</feature>
<keyword evidence="4" id="KW-1185">Reference proteome</keyword>
<feature type="transmembrane region" description="Helical" evidence="2">
    <location>
        <begin position="144"/>
        <end position="167"/>
    </location>
</feature>
<dbReference type="OrthoDB" id="2640035at2759"/>
<reference evidence="3 4" key="1">
    <citation type="submission" date="2016-03" db="EMBL/GenBank/DDBJ databases">
        <title>Comparative genomics of the ectomycorrhizal sister species Rhizopogon vinicolor and Rhizopogon vesiculosus (Basidiomycota: Boletales) reveals a divergence of the mating type B locus.</title>
        <authorList>
            <person name="Mujic A.B."/>
            <person name="Kuo A."/>
            <person name="Tritt A."/>
            <person name="Lipzen A."/>
            <person name="Chen C."/>
            <person name="Johnson J."/>
            <person name="Sharma A."/>
            <person name="Barry K."/>
            <person name="Grigoriev I.V."/>
            <person name="Spatafora J.W."/>
        </authorList>
    </citation>
    <scope>NUCLEOTIDE SEQUENCE [LARGE SCALE GENOMIC DNA]</scope>
    <source>
        <strain evidence="3 4">AM-OR11-056</strain>
    </source>
</reference>
<feature type="transmembrane region" description="Helical" evidence="2">
    <location>
        <begin position="187"/>
        <end position="220"/>
    </location>
</feature>
<sequence>MSMPNATISTYHLRVIPGGSRPLRNSMESVCGSDTTHEISASESRRTVHAEDREPLPKSCQPPKQYVLGLMFKVLCIIAVSRTSLDHWEDTRRDEWKHHTETVINRFQYSNITAGLILATTAVLLSSHPPVTPLMSYDTPASYILTLVASCAALLSVISGAVVIIMYETGTTHYDMQTLKGMSRRKIVFLLLWLAWPSVCLAVAAVCLFLSIFIACFFAGNIIVKVMASLCLVTLFVSGVLALDVLMFVGKPGKPFTSVEPGSDSDIRETLSQTPTSRGDSSTYLMVDLLPRTHQPPLH</sequence>
<feature type="transmembrane region" description="Helical" evidence="2">
    <location>
        <begin position="226"/>
        <end position="249"/>
    </location>
</feature>
<evidence type="ECO:0000256" key="1">
    <source>
        <dbReference type="SAM" id="MobiDB-lite"/>
    </source>
</evidence>
<keyword evidence="2" id="KW-0812">Transmembrane</keyword>
<dbReference type="EMBL" id="LVVM01006391">
    <property type="protein sequence ID" value="OJA08192.1"/>
    <property type="molecule type" value="Genomic_DNA"/>
</dbReference>
<protein>
    <submittedName>
        <fullName evidence="3">Uncharacterized protein</fullName>
    </submittedName>
</protein>
<comment type="caution">
    <text evidence="3">The sequence shown here is derived from an EMBL/GenBank/DDBJ whole genome shotgun (WGS) entry which is preliminary data.</text>
</comment>
<organism evidence="3 4">
    <name type="scientific">Rhizopogon vesiculosus</name>
    <dbReference type="NCBI Taxonomy" id="180088"/>
    <lineage>
        <taxon>Eukaryota</taxon>
        <taxon>Fungi</taxon>
        <taxon>Dikarya</taxon>
        <taxon>Basidiomycota</taxon>
        <taxon>Agaricomycotina</taxon>
        <taxon>Agaricomycetes</taxon>
        <taxon>Agaricomycetidae</taxon>
        <taxon>Boletales</taxon>
        <taxon>Suillineae</taxon>
        <taxon>Rhizopogonaceae</taxon>
        <taxon>Rhizopogon</taxon>
    </lineage>
</organism>
<keyword evidence="2" id="KW-0472">Membrane</keyword>
<feature type="compositionally biased region" description="Polar residues" evidence="1">
    <location>
        <begin position="26"/>
        <end position="42"/>
    </location>
</feature>
<feature type="compositionally biased region" description="Polar residues" evidence="1">
    <location>
        <begin position="270"/>
        <end position="282"/>
    </location>
</feature>
<gene>
    <name evidence="3" type="ORF">AZE42_11304</name>
</gene>